<dbReference type="GO" id="GO:0005886">
    <property type="term" value="C:plasma membrane"/>
    <property type="evidence" value="ECO:0007669"/>
    <property type="project" value="TreeGrafter"/>
</dbReference>
<proteinExistence type="predicted"/>
<sequence length="110" mass="12333">MWNFIQKNREITIIIAILFLFLLLSFKGEGFYLQTLTMIFNSSLIVILLATGTTFVILTRNIDVSIGSIMGLCAVILGILLNNGFNLICPQKVRLYSNFTQGLSSVFHRA</sequence>
<dbReference type="AlphaFoldDB" id="A0A380Z409"/>
<dbReference type="PANTHER" id="PTHR32196:SF29">
    <property type="entry name" value="AUTOINDUCER 2 IMPORT SYSTEM PERMEASE PROTEIN LSRC"/>
    <property type="match status" value="1"/>
</dbReference>
<keyword evidence="1" id="KW-1133">Transmembrane helix</keyword>
<keyword evidence="1" id="KW-0812">Transmembrane</keyword>
<dbReference type="EMBL" id="UFSW01000003">
    <property type="protein sequence ID" value="SUV40958.1"/>
    <property type="molecule type" value="Genomic_DNA"/>
</dbReference>
<dbReference type="PANTHER" id="PTHR32196">
    <property type="entry name" value="ABC TRANSPORTER PERMEASE PROTEIN YPHD-RELATED-RELATED"/>
    <property type="match status" value="1"/>
</dbReference>
<protein>
    <submittedName>
        <fullName evidence="2">Autoinducer 2 import system permease protein lsrC</fullName>
    </submittedName>
</protein>
<evidence type="ECO:0000313" key="3">
    <source>
        <dbReference type="Proteomes" id="UP000254620"/>
    </source>
</evidence>
<feature type="transmembrane region" description="Helical" evidence="1">
    <location>
        <begin position="65"/>
        <end position="85"/>
    </location>
</feature>
<organism evidence="2 3">
    <name type="scientific">Avibacterium paragallinarum</name>
    <name type="common">Haemophilus gallinarum</name>
    <dbReference type="NCBI Taxonomy" id="728"/>
    <lineage>
        <taxon>Bacteria</taxon>
        <taxon>Pseudomonadati</taxon>
        <taxon>Pseudomonadota</taxon>
        <taxon>Gammaproteobacteria</taxon>
        <taxon>Pasteurellales</taxon>
        <taxon>Pasteurellaceae</taxon>
        <taxon>Avibacterium</taxon>
    </lineage>
</organism>
<evidence type="ECO:0000313" key="2">
    <source>
        <dbReference type="EMBL" id="SUV40958.1"/>
    </source>
</evidence>
<dbReference type="Proteomes" id="UP000254620">
    <property type="component" value="Unassembled WGS sequence"/>
</dbReference>
<evidence type="ECO:0000256" key="1">
    <source>
        <dbReference type="SAM" id="Phobius"/>
    </source>
</evidence>
<feature type="transmembrane region" description="Helical" evidence="1">
    <location>
        <begin position="38"/>
        <end position="58"/>
    </location>
</feature>
<reference evidence="2 3" key="1">
    <citation type="submission" date="2018-06" db="EMBL/GenBank/DDBJ databases">
        <authorList>
            <consortium name="Pathogen Informatics"/>
            <person name="Doyle S."/>
        </authorList>
    </citation>
    <scope>NUCLEOTIDE SEQUENCE [LARGE SCALE GENOMIC DNA]</scope>
    <source>
        <strain evidence="2 3">NCTC10926</strain>
    </source>
</reference>
<name>A0A380Z409_AVIPA</name>
<keyword evidence="1" id="KW-0472">Membrane</keyword>
<accession>A0A380Z409</accession>
<gene>
    <name evidence="2" type="primary">lsrC_2</name>
    <name evidence="2" type="ORF">NCTC10926_03018</name>
</gene>